<evidence type="ECO:0000313" key="3">
    <source>
        <dbReference type="Proteomes" id="UP001451303"/>
    </source>
</evidence>
<protein>
    <submittedName>
        <fullName evidence="2">Uncharacterized protein</fullName>
    </submittedName>
</protein>
<gene>
    <name evidence="2" type="ORF">QR685DRAFT_571569</name>
</gene>
<organism evidence="2 3">
    <name type="scientific">Neurospora intermedia</name>
    <dbReference type="NCBI Taxonomy" id="5142"/>
    <lineage>
        <taxon>Eukaryota</taxon>
        <taxon>Fungi</taxon>
        <taxon>Dikarya</taxon>
        <taxon>Ascomycota</taxon>
        <taxon>Pezizomycotina</taxon>
        <taxon>Sordariomycetes</taxon>
        <taxon>Sordariomycetidae</taxon>
        <taxon>Sordariales</taxon>
        <taxon>Sordariaceae</taxon>
        <taxon>Neurospora</taxon>
    </lineage>
</organism>
<evidence type="ECO:0000313" key="2">
    <source>
        <dbReference type="EMBL" id="KAL0470452.1"/>
    </source>
</evidence>
<dbReference type="EMBL" id="JAVLET010000004">
    <property type="protein sequence ID" value="KAL0470452.1"/>
    <property type="molecule type" value="Genomic_DNA"/>
</dbReference>
<sequence length="115" mass="12428">MSDCSAATCFKIRVVVAVGAADRAGWQVLEGGRLITVKSLNSGSAPRVWPFGWAGEAHQSRDRAGASTCHSAEAWQWHRPLFMPRKGASVSEREAAIPPFSHGPRENANRAAPYL</sequence>
<reference evidence="2 3" key="1">
    <citation type="submission" date="2023-09" db="EMBL/GenBank/DDBJ databases">
        <title>Multi-omics analysis of a traditional fermented food reveals byproduct-associated fungal strains for waste-to-food upcycling.</title>
        <authorList>
            <consortium name="Lawrence Berkeley National Laboratory"/>
            <person name="Rekdal V.M."/>
            <person name="Villalobos-Escobedo J.M."/>
            <person name="Rodriguez-Valeron N."/>
            <person name="Garcia M.O."/>
            <person name="Vasquez D.P."/>
            <person name="Damayanti I."/>
            <person name="Sorensen P.M."/>
            <person name="Baidoo E.E."/>
            <person name="De Carvalho A.C."/>
            <person name="Riley R."/>
            <person name="Lipzen A."/>
            <person name="He G."/>
            <person name="Yan M."/>
            <person name="Haridas S."/>
            <person name="Daum C."/>
            <person name="Yoshinaga Y."/>
            <person name="Ng V."/>
            <person name="Grigoriev I.V."/>
            <person name="Munk R."/>
            <person name="Nuraida L."/>
            <person name="Wijaya C.H."/>
            <person name="Morales P.-C."/>
            <person name="Keasling J.D."/>
        </authorList>
    </citation>
    <scope>NUCLEOTIDE SEQUENCE [LARGE SCALE GENOMIC DNA]</scope>
    <source>
        <strain evidence="2 3">FGSC 2613</strain>
    </source>
</reference>
<feature type="region of interest" description="Disordered" evidence="1">
    <location>
        <begin position="86"/>
        <end position="115"/>
    </location>
</feature>
<comment type="caution">
    <text evidence="2">The sequence shown here is derived from an EMBL/GenBank/DDBJ whole genome shotgun (WGS) entry which is preliminary data.</text>
</comment>
<accession>A0ABR3DCQ3</accession>
<dbReference type="Proteomes" id="UP001451303">
    <property type="component" value="Unassembled WGS sequence"/>
</dbReference>
<keyword evidence="3" id="KW-1185">Reference proteome</keyword>
<name>A0ABR3DCQ3_NEUIN</name>
<evidence type="ECO:0000256" key="1">
    <source>
        <dbReference type="SAM" id="MobiDB-lite"/>
    </source>
</evidence>
<proteinExistence type="predicted"/>